<dbReference type="InterPro" id="IPR004013">
    <property type="entry name" value="PHP_dom"/>
</dbReference>
<organism evidence="2 3">
    <name type="scientific">Methanocella paludicola (strain DSM 17711 / JCM 13418 / NBRC 101707 / SANAE)</name>
    <dbReference type="NCBI Taxonomy" id="304371"/>
    <lineage>
        <taxon>Archaea</taxon>
        <taxon>Methanobacteriati</taxon>
        <taxon>Methanobacteriota</taxon>
        <taxon>Stenosarchaea group</taxon>
        <taxon>Methanomicrobia</taxon>
        <taxon>Methanocellales</taxon>
        <taxon>Methanocellaceae</taxon>
        <taxon>Methanocella</taxon>
    </lineage>
</organism>
<dbReference type="Pfam" id="PF02811">
    <property type="entry name" value="PHP"/>
    <property type="match status" value="1"/>
</dbReference>
<dbReference type="GO" id="GO:0004534">
    <property type="term" value="F:5'-3' RNA exonuclease activity"/>
    <property type="evidence" value="ECO:0007669"/>
    <property type="project" value="TreeGrafter"/>
</dbReference>
<reference evidence="2 3" key="1">
    <citation type="journal article" date="2007" name="Appl. Environ. Microbiol.">
        <title>Isolation of key methanogens for global methane emission from rice paddy fields: a novel isolate affiliated with the clone cluster rice cluster I.</title>
        <authorList>
            <person name="Sakai S."/>
            <person name="Imachi H."/>
            <person name="Sekiguchi Y."/>
            <person name="Ohashi A."/>
            <person name="Harada H."/>
            <person name="Kamagata Y."/>
        </authorList>
    </citation>
    <scope>NUCLEOTIDE SEQUENCE [LARGE SCALE GENOMIC DNA]</scope>
    <source>
        <strain evidence="3">DSM 17711 / JCM 13418 / NBRC 101707 / SANAE</strain>
    </source>
</reference>
<dbReference type="GO" id="GO:0035312">
    <property type="term" value="F:5'-3' DNA exonuclease activity"/>
    <property type="evidence" value="ECO:0007669"/>
    <property type="project" value="TreeGrafter"/>
</dbReference>
<dbReference type="eggNOG" id="arCOG00302">
    <property type="taxonomic scope" value="Archaea"/>
</dbReference>
<dbReference type="AlphaFoldDB" id="D1YVQ4"/>
<dbReference type="PANTHER" id="PTHR42924">
    <property type="entry name" value="EXONUCLEASE"/>
    <property type="match status" value="1"/>
</dbReference>
<evidence type="ECO:0000313" key="2">
    <source>
        <dbReference type="EMBL" id="BAI60526.1"/>
    </source>
</evidence>
<dbReference type="PANTHER" id="PTHR42924:SF3">
    <property type="entry name" value="POLYMERASE_HISTIDINOL PHOSPHATASE N-TERMINAL DOMAIN-CONTAINING PROTEIN"/>
    <property type="match status" value="1"/>
</dbReference>
<reference evidence="3" key="3">
    <citation type="journal article" date="2011" name="PLoS ONE">
        <title>Genome sequence of a mesophilic hydrogenotrophic methanogen Methanocella paludicola, the first cultivated representative of the order Methanocellales.</title>
        <authorList>
            <person name="Sakai S."/>
            <person name="Takaki Y."/>
            <person name="Shimamura S."/>
            <person name="Sekine M."/>
            <person name="Tajima T."/>
            <person name="Kosugi H."/>
            <person name="Ichikawa N."/>
            <person name="Tasumi E."/>
            <person name="Hiraki A.T."/>
            <person name="Shimizu A."/>
            <person name="Kato Y."/>
            <person name="Nishiko R."/>
            <person name="Mori K."/>
            <person name="Fujita N."/>
            <person name="Imachi H."/>
            <person name="Takai K."/>
        </authorList>
    </citation>
    <scope>NUCLEOTIDE SEQUENCE [LARGE SCALE GENOMIC DNA]</scope>
    <source>
        <strain evidence="3">DSM 17711 / JCM 13418 / NBRC 101707 / SANAE</strain>
    </source>
</reference>
<evidence type="ECO:0000313" key="3">
    <source>
        <dbReference type="Proteomes" id="UP000001882"/>
    </source>
</evidence>
<dbReference type="Pfam" id="PF13263">
    <property type="entry name" value="PHP_C"/>
    <property type="match status" value="1"/>
</dbReference>
<keyword evidence="3" id="KW-1185">Reference proteome</keyword>
<dbReference type="InterPro" id="IPR016195">
    <property type="entry name" value="Pol/histidinol_Pase-like"/>
</dbReference>
<dbReference type="InterPro" id="IPR003141">
    <property type="entry name" value="Pol/His_phosphatase_N"/>
</dbReference>
<dbReference type="Proteomes" id="UP000001882">
    <property type="component" value="Chromosome"/>
</dbReference>
<gene>
    <name evidence="2" type="ordered locus">MCP_0454</name>
</gene>
<dbReference type="STRING" id="304371.MCP_0454"/>
<dbReference type="KEGG" id="mpd:MCP_0454"/>
<proteinExistence type="predicted"/>
<dbReference type="InParanoid" id="D1YVQ4"/>
<dbReference type="SUPFAM" id="SSF89550">
    <property type="entry name" value="PHP domain-like"/>
    <property type="match status" value="1"/>
</dbReference>
<dbReference type="SMART" id="SM00481">
    <property type="entry name" value="POLIIIAc"/>
    <property type="match status" value="1"/>
</dbReference>
<feature type="domain" description="Polymerase/histidinol phosphatase N-terminal" evidence="1">
    <location>
        <begin position="7"/>
        <end position="75"/>
    </location>
</feature>
<dbReference type="CDD" id="cd07432">
    <property type="entry name" value="PHP_HisPPase"/>
    <property type="match status" value="1"/>
</dbReference>
<protein>
    <submittedName>
        <fullName evidence="2">Phosphatase, PHP family</fullName>
    </submittedName>
</protein>
<dbReference type="InterPro" id="IPR052018">
    <property type="entry name" value="PHP_domain"/>
</dbReference>
<evidence type="ECO:0000259" key="1">
    <source>
        <dbReference type="SMART" id="SM00481"/>
    </source>
</evidence>
<dbReference type="Gene3D" id="3.20.20.140">
    <property type="entry name" value="Metal-dependent hydrolases"/>
    <property type="match status" value="1"/>
</dbReference>
<name>D1YVQ4_METPS</name>
<accession>D1YVQ4</accession>
<dbReference type="NCBIfam" id="NF038032">
    <property type="entry name" value="CehA_McbA_metalo"/>
    <property type="match status" value="1"/>
</dbReference>
<dbReference type="EMBL" id="AP011532">
    <property type="protein sequence ID" value="BAI60526.1"/>
    <property type="molecule type" value="Genomic_DNA"/>
</dbReference>
<reference evidence="2 3" key="2">
    <citation type="journal article" date="2008" name="Int. J. Syst. Evol. Microbiol.">
        <title>Methanocella paludicola gen. nov., sp. nov., a methane-producing archaeon, the first isolate of the lineage 'Rice Cluster I', and proposal of the new archaeal order Methanocellales ord. nov.</title>
        <authorList>
            <person name="Sakai S."/>
            <person name="Imachi H."/>
            <person name="Hanada S."/>
            <person name="Ohashi A."/>
            <person name="Harada H."/>
            <person name="Kamagata Y."/>
        </authorList>
    </citation>
    <scope>NUCLEOTIDE SEQUENCE [LARGE SCALE GENOMIC DNA]</scope>
    <source>
        <strain evidence="3">DSM 17711 / JCM 13418 / NBRC 101707 / SANAE</strain>
    </source>
</reference>
<sequence length="226" mass="24517">MMLMLRFDLHVHSNFSKDGLSSVEDILRAAAAKGLAGLAITDHNTTAGGRRALEIVDKVAPGLIVIPGEEVSTKQGHLIVLGITQDIPPGMTVDDTIKEARRQGGLVVVPHPYNRPRHGMNIPEGADAVEVYNSRYILGMHNRMARRGAKARKLPEVSGSDAHQASLVGSAITLIKAEKNPKAVLEAIKEGKTGIDVRRTPLHIYALQMANGWAKKLRAFFIKISK</sequence>